<keyword evidence="3" id="KW-1185">Reference proteome</keyword>
<protein>
    <submittedName>
        <fullName evidence="1">Uncharacterized protein</fullName>
    </submittedName>
</protein>
<organism evidence="1 4">
    <name type="scientific">Vibrio panuliri</name>
    <dbReference type="NCBI Taxonomy" id="1381081"/>
    <lineage>
        <taxon>Bacteria</taxon>
        <taxon>Pseudomonadati</taxon>
        <taxon>Pseudomonadota</taxon>
        <taxon>Gammaproteobacteria</taxon>
        <taxon>Vibrionales</taxon>
        <taxon>Vibrionaceae</taxon>
        <taxon>Vibrio</taxon>
    </lineage>
</organism>
<dbReference type="EMBL" id="MJMH01000023">
    <property type="protein sequence ID" value="OLQ96287.1"/>
    <property type="molecule type" value="Genomic_DNA"/>
</dbReference>
<gene>
    <name evidence="2" type="ORF">BIY20_19430</name>
    <name evidence="1" type="ORF">BIY22_12730</name>
</gene>
<dbReference type="EMBL" id="MJMJ01000044">
    <property type="protein sequence ID" value="OLQ86108.1"/>
    <property type="molecule type" value="Genomic_DNA"/>
</dbReference>
<evidence type="ECO:0000313" key="3">
    <source>
        <dbReference type="Proteomes" id="UP000186039"/>
    </source>
</evidence>
<dbReference type="Proteomes" id="UP000186039">
    <property type="component" value="Unassembled WGS sequence"/>
</dbReference>
<evidence type="ECO:0000313" key="2">
    <source>
        <dbReference type="EMBL" id="OLQ96287.1"/>
    </source>
</evidence>
<accession>A0A1Q9HAN7</accession>
<dbReference type="OrthoDB" id="5880517at2"/>
<name>A0A1Q9HAN7_9VIBR</name>
<reference evidence="3 4" key="1">
    <citation type="submission" date="2016-09" db="EMBL/GenBank/DDBJ databases">
        <title>Genomic Taxonomy of the Vibrionaceae.</title>
        <authorList>
            <person name="Gonzalez-Castillo A."/>
            <person name="Gomez-Gil B."/>
            <person name="Enciso-Ibarra K."/>
        </authorList>
    </citation>
    <scope>NUCLEOTIDE SEQUENCE [LARGE SCALE GENOMIC DNA]</scope>
    <source>
        <strain evidence="2 3">CAIM 1902</strain>
        <strain evidence="1 4">CAIM 703</strain>
    </source>
</reference>
<comment type="caution">
    <text evidence="1">The sequence shown here is derived from an EMBL/GenBank/DDBJ whole genome shotgun (WGS) entry which is preliminary data.</text>
</comment>
<dbReference type="AlphaFoldDB" id="A0A1Q9HAN7"/>
<evidence type="ECO:0000313" key="1">
    <source>
        <dbReference type="EMBL" id="OLQ86108.1"/>
    </source>
</evidence>
<sequence>MQTLSWKDSNIPHQIALENEGQHARIEMRIVKDVEPEVIGLSVDWPLETLLEAWQGAAMPVSEAYDDGDLYSQVRVLFNLENGCVVWLVNHIKMPCGQKMSTDRLAWVPAMHGVDGKLVAI</sequence>
<proteinExistence type="predicted"/>
<dbReference type="Proteomes" id="UP000186313">
    <property type="component" value="Unassembled WGS sequence"/>
</dbReference>
<dbReference type="RefSeq" id="WP_075710580.1">
    <property type="nucleotide sequence ID" value="NZ_AP019654.1"/>
</dbReference>
<evidence type="ECO:0000313" key="4">
    <source>
        <dbReference type="Proteomes" id="UP000186313"/>
    </source>
</evidence>